<dbReference type="AlphaFoldDB" id="A0AA86SMJ4"/>
<accession>A0AA86SMJ4</accession>
<gene>
    <name evidence="1" type="ORF">AYBTSS11_LOCUS11920</name>
</gene>
<dbReference type="Gramene" id="rna-AYBTSS11_LOCUS11920">
    <property type="protein sequence ID" value="CAJ1944452.1"/>
    <property type="gene ID" value="gene-AYBTSS11_LOCUS11920"/>
</dbReference>
<name>A0AA86SMJ4_9FABA</name>
<reference evidence="1" key="1">
    <citation type="submission" date="2023-10" db="EMBL/GenBank/DDBJ databases">
        <authorList>
            <person name="Domelevo Entfellner J.-B."/>
        </authorList>
    </citation>
    <scope>NUCLEOTIDE SEQUENCE</scope>
</reference>
<keyword evidence="2" id="KW-1185">Reference proteome</keyword>
<dbReference type="Proteomes" id="UP001189624">
    <property type="component" value="Chromosome 3"/>
</dbReference>
<evidence type="ECO:0000313" key="1">
    <source>
        <dbReference type="EMBL" id="CAJ1944452.1"/>
    </source>
</evidence>
<evidence type="ECO:0000313" key="2">
    <source>
        <dbReference type="Proteomes" id="UP001189624"/>
    </source>
</evidence>
<dbReference type="EMBL" id="OY731400">
    <property type="protein sequence ID" value="CAJ1944452.1"/>
    <property type="molecule type" value="Genomic_DNA"/>
</dbReference>
<proteinExistence type="predicted"/>
<organism evidence="1 2">
    <name type="scientific">Sphenostylis stenocarpa</name>
    <dbReference type="NCBI Taxonomy" id="92480"/>
    <lineage>
        <taxon>Eukaryota</taxon>
        <taxon>Viridiplantae</taxon>
        <taxon>Streptophyta</taxon>
        <taxon>Embryophyta</taxon>
        <taxon>Tracheophyta</taxon>
        <taxon>Spermatophyta</taxon>
        <taxon>Magnoliopsida</taxon>
        <taxon>eudicotyledons</taxon>
        <taxon>Gunneridae</taxon>
        <taxon>Pentapetalae</taxon>
        <taxon>rosids</taxon>
        <taxon>fabids</taxon>
        <taxon>Fabales</taxon>
        <taxon>Fabaceae</taxon>
        <taxon>Papilionoideae</taxon>
        <taxon>50 kb inversion clade</taxon>
        <taxon>NPAAA clade</taxon>
        <taxon>indigoferoid/millettioid clade</taxon>
        <taxon>Phaseoleae</taxon>
        <taxon>Sphenostylis</taxon>
    </lineage>
</organism>
<sequence>MFCLVDKRCYLSTTMIRVWYHVSSLAFRVFSKAVVTFTERSQGIVIALQCSKGGQNRLDIWIQGRLMFACDVAKR</sequence>
<protein>
    <submittedName>
        <fullName evidence="1">Uncharacterized protein</fullName>
    </submittedName>
</protein>